<accession>A0ABN1PDB5</accession>
<proteinExistence type="predicted"/>
<evidence type="ECO:0000313" key="1">
    <source>
        <dbReference type="EMBL" id="GAA0925950.1"/>
    </source>
</evidence>
<dbReference type="Proteomes" id="UP001501578">
    <property type="component" value="Unassembled WGS sequence"/>
</dbReference>
<dbReference type="EMBL" id="BAAAHQ010000011">
    <property type="protein sequence ID" value="GAA0925950.1"/>
    <property type="molecule type" value="Genomic_DNA"/>
</dbReference>
<name>A0ABN1PDB5_9ACTN</name>
<evidence type="ECO:0008006" key="3">
    <source>
        <dbReference type="Google" id="ProtNLM"/>
    </source>
</evidence>
<sequence length="127" mass="12753">MRSLSAALCAVLLATGCGTIQEAGNLLDRAEACAKATEIADGLVSRLPTLTGDPAAMRKALDEAAGRLRTIGVESGDPGFDDVLGGLAETYKSAVVTDAASAASAAEQVRAGTATQLRVISRSCGDS</sequence>
<dbReference type="RefSeq" id="WP_343950227.1">
    <property type="nucleotide sequence ID" value="NZ_BAAAHQ010000011.1"/>
</dbReference>
<gene>
    <name evidence="1" type="ORF">GCM10009560_27690</name>
</gene>
<organism evidence="1 2">
    <name type="scientific">Nonomuraea longicatena</name>
    <dbReference type="NCBI Taxonomy" id="83682"/>
    <lineage>
        <taxon>Bacteria</taxon>
        <taxon>Bacillati</taxon>
        <taxon>Actinomycetota</taxon>
        <taxon>Actinomycetes</taxon>
        <taxon>Streptosporangiales</taxon>
        <taxon>Streptosporangiaceae</taxon>
        <taxon>Nonomuraea</taxon>
    </lineage>
</organism>
<dbReference type="PROSITE" id="PS51257">
    <property type="entry name" value="PROKAR_LIPOPROTEIN"/>
    <property type="match status" value="1"/>
</dbReference>
<reference evidence="1 2" key="1">
    <citation type="journal article" date="2019" name="Int. J. Syst. Evol. Microbiol.">
        <title>The Global Catalogue of Microorganisms (GCM) 10K type strain sequencing project: providing services to taxonomists for standard genome sequencing and annotation.</title>
        <authorList>
            <consortium name="The Broad Institute Genomics Platform"/>
            <consortium name="The Broad Institute Genome Sequencing Center for Infectious Disease"/>
            <person name="Wu L."/>
            <person name="Ma J."/>
        </authorList>
    </citation>
    <scope>NUCLEOTIDE SEQUENCE [LARGE SCALE GENOMIC DNA]</scope>
    <source>
        <strain evidence="1 2">JCM 11136</strain>
    </source>
</reference>
<protein>
    <recommendedName>
        <fullName evidence="3">Lipoprotein</fullName>
    </recommendedName>
</protein>
<evidence type="ECO:0000313" key="2">
    <source>
        <dbReference type="Proteomes" id="UP001501578"/>
    </source>
</evidence>
<keyword evidence="2" id="KW-1185">Reference proteome</keyword>
<comment type="caution">
    <text evidence="1">The sequence shown here is derived from an EMBL/GenBank/DDBJ whole genome shotgun (WGS) entry which is preliminary data.</text>
</comment>